<keyword evidence="2" id="KW-0560">Oxidoreductase</keyword>
<dbReference type="RefSeq" id="WP_077099796.1">
    <property type="nucleotide sequence ID" value="NZ_LT717700.1"/>
</dbReference>
<keyword evidence="3" id="KW-1185">Reference proteome</keyword>
<sequence>MSLAVPPYPPPRYTKDEPEVSAWLKRADEPADYETFGTRYHYLANQRATGGDYGLYRVDIAPAGGGPPAHFHRAMSEAFFVLSGTMKLYEGNEWVDGHPGDFLYVPPGGVHGFRNEADEPASVLMLFAPGAPREAYFEGFAALADMTDDQRREWFIRHDNYWVQ</sequence>
<evidence type="ECO:0000313" key="3">
    <source>
        <dbReference type="Proteomes" id="UP000241595"/>
    </source>
</evidence>
<dbReference type="AlphaFoldDB" id="A0A2U3NCB5"/>
<dbReference type="EMBL" id="FTRV01000011">
    <property type="protein sequence ID" value="SPM29123.1"/>
    <property type="molecule type" value="Genomic_DNA"/>
</dbReference>
<dbReference type="InterPro" id="IPR013096">
    <property type="entry name" value="Cupin_2"/>
</dbReference>
<dbReference type="STRING" id="1841859.GCA_900157385_02610"/>
<organism evidence="2 3">
    <name type="scientific">Mycobacterium terramassiliense</name>
    <dbReference type="NCBI Taxonomy" id="1841859"/>
    <lineage>
        <taxon>Bacteria</taxon>
        <taxon>Bacillati</taxon>
        <taxon>Actinomycetota</taxon>
        <taxon>Actinomycetes</taxon>
        <taxon>Mycobacteriales</taxon>
        <taxon>Mycobacteriaceae</taxon>
        <taxon>Mycobacterium</taxon>
    </lineage>
</organism>
<protein>
    <submittedName>
        <fullName evidence="2">Cupin domain protein related to quercetin dioxygenase</fullName>
    </submittedName>
</protein>
<dbReference type="OrthoDB" id="5243731at2"/>
<name>A0A2U3NCB5_9MYCO</name>
<evidence type="ECO:0000259" key="1">
    <source>
        <dbReference type="Pfam" id="PF07883"/>
    </source>
</evidence>
<dbReference type="InterPro" id="IPR014710">
    <property type="entry name" value="RmlC-like_jellyroll"/>
</dbReference>
<dbReference type="PANTHER" id="PTHR36440">
    <property type="entry name" value="PUTATIVE (AFU_ORTHOLOGUE AFUA_8G07350)-RELATED"/>
    <property type="match status" value="1"/>
</dbReference>
<dbReference type="SUPFAM" id="SSF51182">
    <property type="entry name" value="RmlC-like cupins"/>
    <property type="match status" value="1"/>
</dbReference>
<dbReference type="Gene3D" id="2.60.120.10">
    <property type="entry name" value="Jelly Rolls"/>
    <property type="match status" value="1"/>
</dbReference>
<accession>A0A2U3NCB5</accession>
<evidence type="ECO:0000313" key="2">
    <source>
        <dbReference type="EMBL" id="SPM29123.1"/>
    </source>
</evidence>
<dbReference type="Pfam" id="PF07883">
    <property type="entry name" value="Cupin_2"/>
    <property type="match status" value="1"/>
</dbReference>
<gene>
    <name evidence="2" type="ORF">MTAB308_2614</name>
</gene>
<keyword evidence="2" id="KW-0223">Dioxygenase</keyword>
<dbReference type="InterPro" id="IPR011051">
    <property type="entry name" value="RmlC_Cupin_sf"/>
</dbReference>
<reference evidence="2 3" key="1">
    <citation type="submission" date="2017-01" db="EMBL/GenBank/DDBJ databases">
        <authorList>
            <consortium name="Urmite Genomes"/>
        </authorList>
    </citation>
    <scope>NUCLEOTIDE SEQUENCE [LARGE SCALE GENOMIC DNA]</scope>
    <source>
        <strain evidence="2 3">AB308</strain>
    </source>
</reference>
<dbReference type="GO" id="GO:0051213">
    <property type="term" value="F:dioxygenase activity"/>
    <property type="evidence" value="ECO:0007669"/>
    <property type="project" value="UniProtKB-KW"/>
</dbReference>
<feature type="domain" description="Cupin type-2" evidence="1">
    <location>
        <begin position="58"/>
        <end position="127"/>
    </location>
</feature>
<proteinExistence type="predicted"/>
<dbReference type="PANTHER" id="PTHR36440:SF1">
    <property type="entry name" value="PUTATIVE (AFU_ORTHOLOGUE AFUA_8G07350)-RELATED"/>
    <property type="match status" value="1"/>
</dbReference>
<dbReference type="Proteomes" id="UP000241595">
    <property type="component" value="Unassembled WGS sequence"/>
</dbReference>
<dbReference type="InterPro" id="IPR053146">
    <property type="entry name" value="QDO-like"/>
</dbReference>